<dbReference type="InterPro" id="IPR029044">
    <property type="entry name" value="Nucleotide-diphossugar_trans"/>
</dbReference>
<gene>
    <name evidence="5" type="ORF">A6K76_14075</name>
</gene>
<dbReference type="Proteomes" id="UP000093482">
    <property type="component" value="Unassembled WGS sequence"/>
</dbReference>
<dbReference type="GO" id="GO:0016757">
    <property type="term" value="F:glycosyltransferase activity"/>
    <property type="evidence" value="ECO:0007669"/>
    <property type="project" value="UniProtKB-KW"/>
</dbReference>
<comment type="similarity">
    <text evidence="1">Belongs to the glycosyltransferase 2 family.</text>
</comment>
<sequence>MSCKISVIIPIYNVADYLEICLQSILNQNFKDFEVILVNDGSEDDSLKICEKYIDLDNRMKLINQSNKGVSTARNNGMKQAHGEYLVFIDPDDWIESSMLEKLYNKVTKLNLNIVLCAYSEIFNGNRKIISLETSNDLLESAAILDELIGPMISSENLDSNITPVMGSACRAIYKKSFLESESICFDSSLPLMEDLCFMIQILSNVNQVGVINEPLYNYVNRESSASIKYRANMYDIQKKVYSKIEDLISVHINGKIEEYLNNRYITIRIVSIINEVSNPNGTFKETLKYIKKICSDFKFLSLVETLDVRKYTLRKKVLYYMFRKQLFLGIYLYYKLLKFLIERK</sequence>
<dbReference type="EMBL" id="MATO01000058">
    <property type="protein sequence ID" value="OCS87057.1"/>
    <property type="molecule type" value="Genomic_DNA"/>
</dbReference>
<organism evidence="5 6">
    <name type="scientific">Caryophanon latum</name>
    <dbReference type="NCBI Taxonomy" id="33977"/>
    <lineage>
        <taxon>Bacteria</taxon>
        <taxon>Bacillati</taxon>
        <taxon>Bacillota</taxon>
        <taxon>Bacilli</taxon>
        <taxon>Bacillales</taxon>
        <taxon>Caryophanaceae</taxon>
        <taxon>Caryophanon</taxon>
    </lineage>
</organism>
<dbReference type="PANTHER" id="PTHR22916:SF51">
    <property type="entry name" value="GLYCOSYLTRANSFERASE EPSH-RELATED"/>
    <property type="match status" value="1"/>
</dbReference>
<evidence type="ECO:0000313" key="5">
    <source>
        <dbReference type="EMBL" id="OCS87057.1"/>
    </source>
</evidence>
<dbReference type="Pfam" id="PF00535">
    <property type="entry name" value="Glycos_transf_2"/>
    <property type="match status" value="1"/>
</dbReference>
<keyword evidence="3" id="KW-0808">Transferase</keyword>
<dbReference type="RefSeq" id="WP_066465919.1">
    <property type="nucleotide sequence ID" value="NZ_MATO01000058.1"/>
</dbReference>
<feature type="domain" description="Glycosyltransferase 2-like" evidence="4">
    <location>
        <begin position="6"/>
        <end position="177"/>
    </location>
</feature>
<evidence type="ECO:0000259" key="4">
    <source>
        <dbReference type="Pfam" id="PF00535"/>
    </source>
</evidence>
<evidence type="ECO:0000256" key="3">
    <source>
        <dbReference type="ARBA" id="ARBA00022679"/>
    </source>
</evidence>
<dbReference type="AlphaFoldDB" id="A0A1C0YIR0"/>
<evidence type="ECO:0000256" key="2">
    <source>
        <dbReference type="ARBA" id="ARBA00022676"/>
    </source>
</evidence>
<dbReference type="InterPro" id="IPR001173">
    <property type="entry name" value="Glyco_trans_2-like"/>
</dbReference>
<keyword evidence="2" id="KW-0328">Glycosyltransferase</keyword>
<evidence type="ECO:0000313" key="6">
    <source>
        <dbReference type="Proteomes" id="UP000093482"/>
    </source>
</evidence>
<comment type="caution">
    <text evidence="5">The sequence shown here is derived from an EMBL/GenBank/DDBJ whole genome shotgun (WGS) entry which is preliminary data.</text>
</comment>
<dbReference type="PANTHER" id="PTHR22916">
    <property type="entry name" value="GLYCOSYLTRANSFERASE"/>
    <property type="match status" value="1"/>
</dbReference>
<keyword evidence="6" id="KW-1185">Reference proteome</keyword>
<protein>
    <recommendedName>
        <fullName evidence="4">Glycosyltransferase 2-like domain-containing protein</fullName>
    </recommendedName>
</protein>
<evidence type="ECO:0000256" key="1">
    <source>
        <dbReference type="ARBA" id="ARBA00006739"/>
    </source>
</evidence>
<name>A0A1C0YIR0_9BACL</name>
<proteinExistence type="inferred from homology"/>
<dbReference type="SUPFAM" id="SSF53448">
    <property type="entry name" value="Nucleotide-diphospho-sugar transferases"/>
    <property type="match status" value="1"/>
</dbReference>
<dbReference type="CDD" id="cd00761">
    <property type="entry name" value="Glyco_tranf_GTA_type"/>
    <property type="match status" value="1"/>
</dbReference>
<accession>A0A1C0YIR0</accession>
<reference evidence="5 6" key="1">
    <citation type="submission" date="2016-07" db="EMBL/GenBank/DDBJ databases">
        <title>Caryophanon latum genome sequencing.</title>
        <authorList>
            <person name="Verma A."/>
            <person name="Pal Y."/>
            <person name="Krishnamurthi S."/>
        </authorList>
    </citation>
    <scope>NUCLEOTIDE SEQUENCE [LARGE SCALE GENOMIC DNA]</scope>
    <source>
        <strain evidence="5 6">DSM 14151</strain>
    </source>
</reference>
<dbReference type="Gene3D" id="3.90.550.10">
    <property type="entry name" value="Spore Coat Polysaccharide Biosynthesis Protein SpsA, Chain A"/>
    <property type="match status" value="1"/>
</dbReference>